<sequence>MLSEADLKQWLHKELKQLDKLLLILATFDAPAKRAGIRERAANAGLTIGKTWNPSASLRKSKGLAIRVPEGWELTDSRKACLRSLGVTSLSSAAMQVATDLRAHLDKIINPNTRAFVEEAIKCHQSALYRSAIVMSWLAAVDILHRVVVAKHLAVFNASAKSVDAKWKDAVNEDGVGRMGEEKFLERCAAIGVLGKNQKDELLKGLKLRNGCGHPNSLKVGPNAVANHIEILLLNVFEPFQV</sequence>
<gene>
    <name evidence="1" type="ORF">IOD40_18065</name>
</gene>
<dbReference type="Proteomes" id="UP000601789">
    <property type="component" value="Unassembled WGS sequence"/>
</dbReference>
<dbReference type="EMBL" id="JADGMQ010000018">
    <property type="protein sequence ID" value="MBI1622567.1"/>
    <property type="molecule type" value="Genomic_DNA"/>
</dbReference>
<reference evidence="1 2" key="1">
    <citation type="submission" date="2020-10" db="EMBL/GenBank/DDBJ databases">
        <title>Aquamicrobium zhengzhouensis sp. nov., a exopolysaccharide producing bacterium isolated from farmland soil.</title>
        <authorList>
            <person name="Wang X."/>
        </authorList>
    </citation>
    <scope>NUCLEOTIDE SEQUENCE [LARGE SCALE GENOMIC DNA]</scope>
    <source>
        <strain evidence="2">cd-1</strain>
    </source>
</reference>
<proteinExistence type="predicted"/>
<evidence type="ECO:0000313" key="1">
    <source>
        <dbReference type="EMBL" id="MBI1622567.1"/>
    </source>
</evidence>
<accession>A0ABS0SGY4</accession>
<organism evidence="1 2">
    <name type="scientific">Aquamicrobium zhengzhouense</name>
    <dbReference type="NCBI Taxonomy" id="2781738"/>
    <lineage>
        <taxon>Bacteria</taxon>
        <taxon>Pseudomonadati</taxon>
        <taxon>Pseudomonadota</taxon>
        <taxon>Alphaproteobacteria</taxon>
        <taxon>Hyphomicrobiales</taxon>
        <taxon>Phyllobacteriaceae</taxon>
        <taxon>Aquamicrobium</taxon>
    </lineage>
</organism>
<name>A0ABS0SGY4_9HYPH</name>
<evidence type="ECO:0000313" key="2">
    <source>
        <dbReference type="Proteomes" id="UP000601789"/>
    </source>
</evidence>
<dbReference type="RefSeq" id="WP_198478101.1">
    <property type="nucleotide sequence ID" value="NZ_JADGMQ010000018.1"/>
</dbReference>
<keyword evidence="2" id="KW-1185">Reference proteome</keyword>
<protein>
    <recommendedName>
        <fullName evidence="3">DUF4145 domain-containing protein</fullName>
    </recommendedName>
</protein>
<evidence type="ECO:0008006" key="3">
    <source>
        <dbReference type="Google" id="ProtNLM"/>
    </source>
</evidence>
<comment type="caution">
    <text evidence="1">The sequence shown here is derived from an EMBL/GenBank/DDBJ whole genome shotgun (WGS) entry which is preliminary data.</text>
</comment>